<comment type="caution">
    <text evidence="8">The sequence shown here is derived from an EMBL/GenBank/DDBJ whole genome shotgun (WGS) entry which is preliminary data.</text>
</comment>
<organism evidence="8 9">
    <name type="scientific">Sanguibacter antarcticus</name>
    <dbReference type="NCBI Taxonomy" id="372484"/>
    <lineage>
        <taxon>Bacteria</taxon>
        <taxon>Bacillati</taxon>
        <taxon>Actinomycetota</taxon>
        <taxon>Actinomycetes</taxon>
        <taxon>Micrococcales</taxon>
        <taxon>Sanguibacteraceae</taxon>
        <taxon>Sanguibacter</taxon>
    </lineage>
</organism>
<comment type="subcellular location">
    <subcellularLocation>
        <location evidence="1 7">Cell membrane</location>
        <topology evidence="1 7">Multi-pass membrane protein</topology>
    </subcellularLocation>
</comment>
<dbReference type="Proteomes" id="UP000225548">
    <property type="component" value="Unassembled WGS sequence"/>
</dbReference>
<evidence type="ECO:0000256" key="4">
    <source>
        <dbReference type="ARBA" id="ARBA00022692"/>
    </source>
</evidence>
<accession>A0A2A9E5D6</accession>
<reference evidence="8 9" key="1">
    <citation type="submission" date="2017-10" db="EMBL/GenBank/DDBJ databases">
        <title>Sequencing the genomes of 1000 actinobacteria strains.</title>
        <authorList>
            <person name="Klenk H.-P."/>
        </authorList>
    </citation>
    <scope>NUCLEOTIDE SEQUENCE [LARGE SCALE GENOMIC DNA]</scope>
    <source>
        <strain evidence="8 9">DSM 18966</strain>
    </source>
</reference>
<feature type="transmembrane region" description="Helical" evidence="7">
    <location>
        <begin position="70"/>
        <end position="95"/>
    </location>
</feature>
<dbReference type="Pfam" id="PF01914">
    <property type="entry name" value="MarC"/>
    <property type="match status" value="1"/>
</dbReference>
<name>A0A2A9E5D6_9MICO</name>
<feature type="transmembrane region" description="Helical" evidence="7">
    <location>
        <begin position="45"/>
        <end position="64"/>
    </location>
</feature>
<evidence type="ECO:0000256" key="2">
    <source>
        <dbReference type="ARBA" id="ARBA00009784"/>
    </source>
</evidence>
<evidence type="ECO:0000256" key="6">
    <source>
        <dbReference type="ARBA" id="ARBA00023136"/>
    </source>
</evidence>
<keyword evidence="4 7" id="KW-0812">Transmembrane</keyword>
<dbReference type="InterPro" id="IPR002771">
    <property type="entry name" value="Multi_antbiot-R_MarC"/>
</dbReference>
<gene>
    <name evidence="8" type="ORF">ATL42_1760</name>
</gene>
<dbReference type="EMBL" id="PDJG01000001">
    <property type="protein sequence ID" value="PFG33866.1"/>
    <property type="molecule type" value="Genomic_DNA"/>
</dbReference>
<evidence type="ECO:0000256" key="3">
    <source>
        <dbReference type="ARBA" id="ARBA00022475"/>
    </source>
</evidence>
<dbReference type="PANTHER" id="PTHR33508:SF1">
    <property type="entry name" value="UPF0056 MEMBRANE PROTEIN YHCE"/>
    <property type="match status" value="1"/>
</dbReference>
<evidence type="ECO:0000256" key="1">
    <source>
        <dbReference type="ARBA" id="ARBA00004651"/>
    </source>
</evidence>
<sequence>MNDIVHVRLFTEVFITLFVIMDPPGTVPIFLGLTGAMTHKQRSHAARTAIFVAAGVIVSFALFGQQLLSYMHISLPALQASGGLLLLLIAMELLTGKMEEPQPGTKGVNVAMVPLGTPLLAGPGAIVASMLFVQRADGSSRDWLAIVLAFVLVCVCLWAAMRFANIVHRILGESGTLLVARIAGLLLAAIAVQLVADAVTAFVQAA</sequence>
<dbReference type="RefSeq" id="WP_098455005.1">
    <property type="nucleotide sequence ID" value="NZ_PDJG01000001.1"/>
</dbReference>
<keyword evidence="5 7" id="KW-1133">Transmembrane helix</keyword>
<comment type="similarity">
    <text evidence="2 7">Belongs to the UPF0056 (MarC) family.</text>
</comment>
<keyword evidence="6 7" id="KW-0472">Membrane</keyword>
<evidence type="ECO:0000256" key="7">
    <source>
        <dbReference type="RuleBase" id="RU362048"/>
    </source>
</evidence>
<evidence type="ECO:0000313" key="9">
    <source>
        <dbReference type="Proteomes" id="UP000225548"/>
    </source>
</evidence>
<dbReference type="PANTHER" id="PTHR33508">
    <property type="entry name" value="UPF0056 MEMBRANE PROTEIN YHCE"/>
    <property type="match status" value="1"/>
</dbReference>
<evidence type="ECO:0000313" key="8">
    <source>
        <dbReference type="EMBL" id="PFG33866.1"/>
    </source>
</evidence>
<dbReference type="GO" id="GO:0005886">
    <property type="term" value="C:plasma membrane"/>
    <property type="evidence" value="ECO:0007669"/>
    <property type="project" value="UniProtKB-SubCell"/>
</dbReference>
<dbReference type="AlphaFoldDB" id="A0A2A9E5D6"/>
<feature type="transmembrane region" description="Helical" evidence="7">
    <location>
        <begin position="143"/>
        <end position="164"/>
    </location>
</feature>
<dbReference type="OrthoDB" id="21094at2"/>
<protein>
    <recommendedName>
        <fullName evidence="7">UPF0056 membrane protein</fullName>
    </recommendedName>
</protein>
<feature type="transmembrane region" description="Helical" evidence="7">
    <location>
        <begin position="107"/>
        <end position="131"/>
    </location>
</feature>
<feature type="transmembrane region" description="Helical" evidence="7">
    <location>
        <begin position="13"/>
        <end position="33"/>
    </location>
</feature>
<feature type="transmembrane region" description="Helical" evidence="7">
    <location>
        <begin position="176"/>
        <end position="196"/>
    </location>
</feature>
<dbReference type="NCBIfam" id="TIGR00427">
    <property type="entry name" value="NAAT family transporter"/>
    <property type="match status" value="1"/>
</dbReference>
<proteinExistence type="inferred from homology"/>
<keyword evidence="3" id="KW-1003">Cell membrane</keyword>
<keyword evidence="9" id="KW-1185">Reference proteome</keyword>
<evidence type="ECO:0000256" key="5">
    <source>
        <dbReference type="ARBA" id="ARBA00022989"/>
    </source>
</evidence>